<proteinExistence type="predicted"/>
<sequence length="28" mass="3483">MLGKSRDRKFTYHGTLMVRHISHKLKRW</sequence>
<dbReference type="EMBL" id="GBRH01213066">
    <property type="protein sequence ID" value="JAD84829.1"/>
    <property type="molecule type" value="Transcribed_RNA"/>
</dbReference>
<dbReference type="AlphaFoldDB" id="A0A0A9D8A4"/>
<accession>A0A0A9D8A4</accession>
<reference evidence="1" key="1">
    <citation type="submission" date="2014-09" db="EMBL/GenBank/DDBJ databases">
        <authorList>
            <person name="Magalhaes I.L.F."/>
            <person name="Oliveira U."/>
            <person name="Santos F.R."/>
            <person name="Vidigal T.H.D.A."/>
            <person name="Brescovit A.D."/>
            <person name="Santos A.J."/>
        </authorList>
    </citation>
    <scope>NUCLEOTIDE SEQUENCE</scope>
    <source>
        <tissue evidence="1">Shoot tissue taken approximately 20 cm above the soil surface</tissue>
    </source>
</reference>
<protein>
    <submittedName>
        <fullName evidence="1">Uncharacterized protein</fullName>
    </submittedName>
</protein>
<organism evidence="1">
    <name type="scientific">Arundo donax</name>
    <name type="common">Giant reed</name>
    <name type="synonym">Donax arundinaceus</name>
    <dbReference type="NCBI Taxonomy" id="35708"/>
    <lineage>
        <taxon>Eukaryota</taxon>
        <taxon>Viridiplantae</taxon>
        <taxon>Streptophyta</taxon>
        <taxon>Embryophyta</taxon>
        <taxon>Tracheophyta</taxon>
        <taxon>Spermatophyta</taxon>
        <taxon>Magnoliopsida</taxon>
        <taxon>Liliopsida</taxon>
        <taxon>Poales</taxon>
        <taxon>Poaceae</taxon>
        <taxon>PACMAD clade</taxon>
        <taxon>Arundinoideae</taxon>
        <taxon>Arundineae</taxon>
        <taxon>Arundo</taxon>
    </lineage>
</organism>
<reference evidence="1" key="2">
    <citation type="journal article" date="2015" name="Data Brief">
        <title>Shoot transcriptome of the giant reed, Arundo donax.</title>
        <authorList>
            <person name="Barrero R.A."/>
            <person name="Guerrero F.D."/>
            <person name="Moolhuijzen P."/>
            <person name="Goolsby J.A."/>
            <person name="Tidwell J."/>
            <person name="Bellgard S.E."/>
            <person name="Bellgard M.I."/>
        </authorList>
    </citation>
    <scope>NUCLEOTIDE SEQUENCE</scope>
    <source>
        <tissue evidence="1">Shoot tissue taken approximately 20 cm above the soil surface</tissue>
    </source>
</reference>
<evidence type="ECO:0000313" key="1">
    <source>
        <dbReference type="EMBL" id="JAD84829.1"/>
    </source>
</evidence>
<name>A0A0A9D8A4_ARUDO</name>